<keyword evidence="10" id="KW-0472">Membrane</keyword>
<keyword evidence="4" id="KW-0808">Transferase</keyword>
<feature type="transmembrane region" description="Helical" evidence="10">
    <location>
        <begin position="49"/>
        <end position="69"/>
    </location>
</feature>
<dbReference type="PANTHER" id="PTHR24421:SF10">
    <property type="entry name" value="NITRATE_NITRITE SENSOR PROTEIN NARQ"/>
    <property type="match status" value="1"/>
</dbReference>
<keyword evidence="8" id="KW-0902">Two-component regulatory system</keyword>
<evidence type="ECO:0000256" key="3">
    <source>
        <dbReference type="ARBA" id="ARBA00022553"/>
    </source>
</evidence>
<comment type="catalytic activity">
    <reaction evidence="1">
        <text>ATP + protein L-histidine = ADP + protein N-phospho-L-histidine.</text>
        <dbReference type="EC" id="2.7.13.3"/>
    </reaction>
</comment>
<keyword evidence="6 12" id="KW-0418">Kinase</keyword>
<evidence type="ECO:0000256" key="7">
    <source>
        <dbReference type="ARBA" id="ARBA00022840"/>
    </source>
</evidence>
<evidence type="ECO:0000256" key="9">
    <source>
        <dbReference type="SAM" id="MobiDB-lite"/>
    </source>
</evidence>
<keyword evidence="5" id="KW-0547">Nucleotide-binding</keyword>
<evidence type="ECO:0000313" key="12">
    <source>
        <dbReference type="EMBL" id="MFC6885064.1"/>
    </source>
</evidence>
<keyword evidence="10" id="KW-0812">Transmembrane</keyword>
<evidence type="ECO:0000313" key="13">
    <source>
        <dbReference type="Proteomes" id="UP001596380"/>
    </source>
</evidence>
<feature type="transmembrane region" description="Helical" evidence="10">
    <location>
        <begin position="108"/>
        <end position="127"/>
    </location>
</feature>
<evidence type="ECO:0000256" key="6">
    <source>
        <dbReference type="ARBA" id="ARBA00022777"/>
    </source>
</evidence>
<dbReference type="Gene3D" id="1.20.5.1930">
    <property type="match status" value="1"/>
</dbReference>
<feature type="transmembrane region" description="Helical" evidence="10">
    <location>
        <begin position="176"/>
        <end position="195"/>
    </location>
</feature>
<evidence type="ECO:0000259" key="11">
    <source>
        <dbReference type="SMART" id="SM00387"/>
    </source>
</evidence>
<dbReference type="GO" id="GO:0016301">
    <property type="term" value="F:kinase activity"/>
    <property type="evidence" value="ECO:0007669"/>
    <property type="project" value="UniProtKB-KW"/>
</dbReference>
<dbReference type="Gene3D" id="3.30.565.10">
    <property type="entry name" value="Histidine kinase-like ATPase, C-terminal domain"/>
    <property type="match status" value="1"/>
</dbReference>
<accession>A0ABW2CTB8</accession>
<sequence>MRLLQRLQPFAPSVWRHRIRGIDVFSDVVVVLLAAAASMGVVAERGSMLRPYGGATAGVLVLTACALAFRRRAPLAVAWVTVAPMAALHVVETVAPGTLLRLGPGVDVGPVPCWTPAVPFAAYAAMAYGGNSRFPRTRAAPLVLMAVLILLVTEILPDTVARSVAGRDTDTLEGMVFRSVVLLAGGALLGLYVAARRRVVQGLTERTERAERERHLLAEQARADERARLAAEMHDVVAHRVTLMVLQAGALRVRAPDEPTRAAAEELRGTGCQALDELRDVIGLLRRTAEGGDAPSGDASAPGPLPDLSTLIEESASVGVPVELAEEGDPPLASPVAGRTAYRVVQEALTNVRKHAPGARVRVEAHYRVDGVRLTVRNTAPTGTADADLAGSGSGAGLAGLRERVEVIGGTFRAERDPDGGFTVEASLPAFVPTAAVPAPRAASAGLSEPSGMMPGTASAAGREAAQRTGAERGPMP</sequence>
<dbReference type="SUPFAM" id="SSF55874">
    <property type="entry name" value="ATPase domain of HSP90 chaperone/DNA topoisomerase II/histidine kinase"/>
    <property type="match status" value="1"/>
</dbReference>
<gene>
    <name evidence="12" type="ORF">ACFQKB_35285</name>
</gene>
<feature type="transmembrane region" description="Helical" evidence="10">
    <location>
        <begin position="76"/>
        <end position="96"/>
    </location>
</feature>
<dbReference type="PANTHER" id="PTHR24421">
    <property type="entry name" value="NITRATE/NITRITE SENSOR PROTEIN NARX-RELATED"/>
    <property type="match status" value="1"/>
</dbReference>
<dbReference type="Pfam" id="PF07730">
    <property type="entry name" value="HisKA_3"/>
    <property type="match status" value="1"/>
</dbReference>
<evidence type="ECO:0000256" key="2">
    <source>
        <dbReference type="ARBA" id="ARBA00012438"/>
    </source>
</evidence>
<feature type="transmembrane region" description="Helical" evidence="10">
    <location>
        <begin position="139"/>
        <end position="156"/>
    </location>
</feature>
<protein>
    <recommendedName>
        <fullName evidence="2">histidine kinase</fullName>
        <ecNumber evidence="2">2.7.13.3</ecNumber>
    </recommendedName>
</protein>
<dbReference type="SMART" id="SM00387">
    <property type="entry name" value="HATPase_c"/>
    <property type="match status" value="1"/>
</dbReference>
<feature type="region of interest" description="Disordered" evidence="9">
    <location>
        <begin position="289"/>
        <end position="309"/>
    </location>
</feature>
<proteinExistence type="predicted"/>
<dbReference type="InterPro" id="IPR011712">
    <property type="entry name" value="Sig_transdc_His_kin_sub3_dim/P"/>
</dbReference>
<reference evidence="13" key="1">
    <citation type="journal article" date="2019" name="Int. J. Syst. Evol. Microbiol.">
        <title>The Global Catalogue of Microorganisms (GCM) 10K type strain sequencing project: providing services to taxonomists for standard genome sequencing and annotation.</title>
        <authorList>
            <consortium name="The Broad Institute Genomics Platform"/>
            <consortium name="The Broad Institute Genome Sequencing Center for Infectious Disease"/>
            <person name="Wu L."/>
            <person name="Ma J."/>
        </authorList>
    </citation>
    <scope>NUCLEOTIDE SEQUENCE [LARGE SCALE GENOMIC DNA]</scope>
    <source>
        <strain evidence="13">JCM 3369</strain>
    </source>
</reference>
<dbReference type="InterPro" id="IPR003594">
    <property type="entry name" value="HATPase_dom"/>
</dbReference>
<comment type="caution">
    <text evidence="12">The sequence shown here is derived from an EMBL/GenBank/DDBJ whole genome shotgun (WGS) entry which is preliminary data.</text>
</comment>
<organism evidence="12 13">
    <name type="scientific">Actinomadura yumaensis</name>
    <dbReference type="NCBI Taxonomy" id="111807"/>
    <lineage>
        <taxon>Bacteria</taxon>
        <taxon>Bacillati</taxon>
        <taxon>Actinomycetota</taxon>
        <taxon>Actinomycetes</taxon>
        <taxon>Streptosporangiales</taxon>
        <taxon>Thermomonosporaceae</taxon>
        <taxon>Actinomadura</taxon>
    </lineage>
</organism>
<evidence type="ECO:0000256" key="8">
    <source>
        <dbReference type="ARBA" id="ARBA00023012"/>
    </source>
</evidence>
<feature type="region of interest" description="Disordered" evidence="9">
    <location>
        <begin position="438"/>
        <end position="477"/>
    </location>
</feature>
<dbReference type="InterPro" id="IPR050482">
    <property type="entry name" value="Sensor_HK_TwoCompSys"/>
</dbReference>
<dbReference type="InterPro" id="IPR036890">
    <property type="entry name" value="HATPase_C_sf"/>
</dbReference>
<feature type="domain" description="Histidine kinase/HSP90-like ATPase" evidence="11">
    <location>
        <begin position="336"/>
        <end position="432"/>
    </location>
</feature>
<evidence type="ECO:0000256" key="5">
    <source>
        <dbReference type="ARBA" id="ARBA00022741"/>
    </source>
</evidence>
<dbReference type="EC" id="2.7.13.3" evidence="2"/>
<dbReference type="EMBL" id="JBHSXS010000033">
    <property type="protein sequence ID" value="MFC6885064.1"/>
    <property type="molecule type" value="Genomic_DNA"/>
</dbReference>
<keyword evidence="3" id="KW-0597">Phosphoprotein</keyword>
<name>A0ABW2CTB8_9ACTN</name>
<keyword evidence="7" id="KW-0067">ATP-binding</keyword>
<keyword evidence="10" id="KW-1133">Transmembrane helix</keyword>
<evidence type="ECO:0000256" key="1">
    <source>
        <dbReference type="ARBA" id="ARBA00000085"/>
    </source>
</evidence>
<evidence type="ECO:0000256" key="4">
    <source>
        <dbReference type="ARBA" id="ARBA00022679"/>
    </source>
</evidence>
<evidence type="ECO:0000256" key="10">
    <source>
        <dbReference type="SAM" id="Phobius"/>
    </source>
</evidence>
<dbReference type="CDD" id="cd16917">
    <property type="entry name" value="HATPase_UhpB-NarQ-NarX-like"/>
    <property type="match status" value="1"/>
</dbReference>
<keyword evidence="13" id="KW-1185">Reference proteome</keyword>
<feature type="transmembrane region" description="Helical" evidence="10">
    <location>
        <begin position="21"/>
        <end position="43"/>
    </location>
</feature>
<dbReference type="Proteomes" id="UP001596380">
    <property type="component" value="Unassembled WGS sequence"/>
</dbReference>
<dbReference type="RefSeq" id="WP_206681319.1">
    <property type="nucleotide sequence ID" value="NZ_JBHSXS010000033.1"/>
</dbReference>
<dbReference type="Pfam" id="PF02518">
    <property type="entry name" value="HATPase_c"/>
    <property type="match status" value="1"/>
</dbReference>